<dbReference type="InterPro" id="IPR002601">
    <property type="entry name" value="C6_domain"/>
</dbReference>
<keyword evidence="3" id="KW-1185">Reference proteome</keyword>
<evidence type="ECO:0000313" key="3">
    <source>
        <dbReference type="Proteomes" id="UP000605970"/>
    </source>
</evidence>
<evidence type="ECO:0000313" key="2">
    <source>
        <dbReference type="EMBL" id="KAF7627314.1"/>
    </source>
</evidence>
<gene>
    <name evidence="2" type="ORF">Mgra_00009383</name>
</gene>
<protein>
    <submittedName>
        <fullName evidence="2">Ig-like domain-containing protein</fullName>
    </submittedName>
</protein>
<dbReference type="SMART" id="SM01048">
    <property type="entry name" value="C6"/>
    <property type="match status" value="1"/>
</dbReference>
<dbReference type="AlphaFoldDB" id="A0A8S9ZD60"/>
<dbReference type="EMBL" id="JABEBT010000153">
    <property type="protein sequence ID" value="KAF7627314.1"/>
    <property type="molecule type" value="Genomic_DNA"/>
</dbReference>
<proteinExistence type="predicted"/>
<accession>A0A8S9ZD60</accession>
<feature type="non-terminal residue" evidence="2">
    <location>
        <position position="1"/>
    </location>
</feature>
<feature type="domain" description="C6" evidence="1">
    <location>
        <begin position="51"/>
        <end position="136"/>
    </location>
</feature>
<dbReference type="OrthoDB" id="5859386at2759"/>
<reference evidence="2" key="1">
    <citation type="journal article" date="2020" name="Ecol. Evol.">
        <title>Genome structure and content of the rice root-knot nematode (Meloidogyne graminicola).</title>
        <authorList>
            <person name="Phan N.T."/>
            <person name="Danchin E.G.J."/>
            <person name="Klopp C."/>
            <person name="Perfus-Barbeoch L."/>
            <person name="Kozlowski D.K."/>
            <person name="Koutsovoulos G.D."/>
            <person name="Lopez-Roques C."/>
            <person name="Bouchez O."/>
            <person name="Zahm M."/>
            <person name="Besnard G."/>
            <person name="Bellafiore S."/>
        </authorList>
    </citation>
    <scope>NUCLEOTIDE SEQUENCE</scope>
    <source>
        <strain evidence="2">VN-18</strain>
    </source>
</reference>
<sequence>ACIPTDSSSSPIILKEINNNTFDQQQQQKVNNNVTNIPITSTTTTTTTKGCQQCSDMLIIRRNDLNSRDIGQSLERVNTSDGCEELTISCFGNPNDTALIVSYFNSSGFDIGTTFGTNSIATILHCNNNSKWTISGNFSNSSTEVDELE</sequence>
<evidence type="ECO:0000259" key="1">
    <source>
        <dbReference type="SMART" id="SM01048"/>
    </source>
</evidence>
<comment type="caution">
    <text evidence="2">The sequence shown here is derived from an EMBL/GenBank/DDBJ whole genome shotgun (WGS) entry which is preliminary data.</text>
</comment>
<dbReference type="Proteomes" id="UP000605970">
    <property type="component" value="Unassembled WGS sequence"/>
</dbReference>
<organism evidence="2 3">
    <name type="scientific">Meloidogyne graminicola</name>
    <dbReference type="NCBI Taxonomy" id="189291"/>
    <lineage>
        <taxon>Eukaryota</taxon>
        <taxon>Metazoa</taxon>
        <taxon>Ecdysozoa</taxon>
        <taxon>Nematoda</taxon>
        <taxon>Chromadorea</taxon>
        <taxon>Rhabditida</taxon>
        <taxon>Tylenchina</taxon>
        <taxon>Tylenchomorpha</taxon>
        <taxon>Tylenchoidea</taxon>
        <taxon>Meloidogynidae</taxon>
        <taxon>Meloidogyninae</taxon>
        <taxon>Meloidogyne</taxon>
    </lineage>
</organism>
<name>A0A8S9ZD60_9BILA</name>